<dbReference type="OrthoDB" id="9766909at2"/>
<evidence type="ECO:0000256" key="1">
    <source>
        <dbReference type="ARBA" id="ARBA00022475"/>
    </source>
</evidence>
<dbReference type="InterPro" id="IPR036950">
    <property type="entry name" value="PBP_transglycosylase"/>
</dbReference>
<dbReference type="GO" id="GO:0005886">
    <property type="term" value="C:plasma membrane"/>
    <property type="evidence" value="ECO:0007669"/>
    <property type="project" value="UniProtKB-SubCell"/>
</dbReference>
<dbReference type="EC" id="2.4.99.28" evidence="11"/>
<keyword evidence="14" id="KW-1185">Reference proteome</keyword>
<keyword evidence="6 11" id="KW-0133">Cell shape</keyword>
<evidence type="ECO:0000256" key="9">
    <source>
        <dbReference type="ARBA" id="ARBA00023136"/>
    </source>
</evidence>
<comment type="catalytic activity">
    <reaction evidence="11">
        <text>[GlcNAc-(1-&gt;4)-Mur2Ac(oyl-L-Ala-gamma-D-Glu-L-Lys-D-Ala-D-Ala)](n)-di-trans,octa-cis-undecaprenyl diphosphate + beta-D-GlcNAc-(1-&gt;4)-Mur2Ac(oyl-L-Ala-gamma-D-Glu-L-Lys-D-Ala-D-Ala)-di-trans,octa-cis-undecaprenyl diphosphate = [GlcNAc-(1-&gt;4)-Mur2Ac(oyl-L-Ala-gamma-D-Glu-L-Lys-D-Ala-D-Ala)](n+1)-di-trans,octa-cis-undecaprenyl diphosphate + di-trans,octa-cis-undecaprenyl diphosphate + H(+)</text>
        <dbReference type="Rhea" id="RHEA:23708"/>
        <dbReference type="Rhea" id="RHEA-COMP:9602"/>
        <dbReference type="Rhea" id="RHEA-COMP:9603"/>
        <dbReference type="ChEBI" id="CHEBI:15378"/>
        <dbReference type="ChEBI" id="CHEBI:58405"/>
        <dbReference type="ChEBI" id="CHEBI:60033"/>
        <dbReference type="ChEBI" id="CHEBI:78435"/>
        <dbReference type="EC" id="2.4.99.28"/>
    </reaction>
</comment>
<evidence type="ECO:0000256" key="7">
    <source>
        <dbReference type="ARBA" id="ARBA00022984"/>
    </source>
</evidence>
<evidence type="ECO:0000259" key="12">
    <source>
        <dbReference type="Pfam" id="PF00912"/>
    </source>
</evidence>
<gene>
    <name evidence="11" type="primary">mtgA</name>
    <name evidence="13" type="ORF">EDC91_103168</name>
</gene>
<evidence type="ECO:0000256" key="5">
    <source>
        <dbReference type="ARBA" id="ARBA00022692"/>
    </source>
</evidence>
<dbReference type="GO" id="GO:0009274">
    <property type="term" value="C:peptidoglycan-based cell wall"/>
    <property type="evidence" value="ECO:0007669"/>
    <property type="project" value="InterPro"/>
</dbReference>
<evidence type="ECO:0000256" key="11">
    <source>
        <dbReference type="HAMAP-Rule" id="MF_00766"/>
    </source>
</evidence>
<dbReference type="GO" id="GO:0009252">
    <property type="term" value="P:peptidoglycan biosynthetic process"/>
    <property type="evidence" value="ECO:0007669"/>
    <property type="project" value="UniProtKB-UniRule"/>
</dbReference>
<evidence type="ECO:0000256" key="3">
    <source>
        <dbReference type="ARBA" id="ARBA00022676"/>
    </source>
</evidence>
<comment type="pathway">
    <text evidence="11">Cell wall biogenesis; peptidoglycan biosynthesis.</text>
</comment>
<evidence type="ECO:0000256" key="2">
    <source>
        <dbReference type="ARBA" id="ARBA00022519"/>
    </source>
</evidence>
<dbReference type="GO" id="GO:0008360">
    <property type="term" value="P:regulation of cell shape"/>
    <property type="evidence" value="ECO:0007669"/>
    <property type="project" value="UniProtKB-KW"/>
</dbReference>
<dbReference type="GO" id="GO:0071555">
    <property type="term" value="P:cell wall organization"/>
    <property type="evidence" value="ECO:0007669"/>
    <property type="project" value="UniProtKB-KW"/>
</dbReference>
<dbReference type="PANTHER" id="PTHR30400:SF0">
    <property type="entry name" value="BIOSYNTHETIC PEPTIDOGLYCAN TRANSGLYCOSYLASE"/>
    <property type="match status" value="1"/>
</dbReference>
<evidence type="ECO:0000313" key="14">
    <source>
        <dbReference type="Proteomes" id="UP000294832"/>
    </source>
</evidence>
<comment type="function">
    <text evidence="11">Peptidoglycan polymerase that catalyzes glycan chain elongation from lipid-linked precursors.</text>
</comment>
<dbReference type="PANTHER" id="PTHR30400">
    <property type="entry name" value="MONOFUNCTIONAL BIOSYNTHETIC PEPTIDOGLYCAN TRANSGLYCOSYLASE"/>
    <property type="match status" value="1"/>
</dbReference>
<keyword evidence="9 11" id="KW-0472">Membrane</keyword>
<dbReference type="EMBL" id="SLWF01000003">
    <property type="protein sequence ID" value="TCN88987.1"/>
    <property type="molecule type" value="Genomic_DNA"/>
</dbReference>
<dbReference type="RefSeq" id="WP_133037923.1">
    <property type="nucleotide sequence ID" value="NZ_SLWF01000003.1"/>
</dbReference>
<name>A0A4R2FHZ7_9GAMM</name>
<dbReference type="UniPathway" id="UPA00219"/>
<evidence type="ECO:0000256" key="4">
    <source>
        <dbReference type="ARBA" id="ARBA00022679"/>
    </source>
</evidence>
<evidence type="ECO:0000256" key="10">
    <source>
        <dbReference type="ARBA" id="ARBA00023316"/>
    </source>
</evidence>
<keyword evidence="7 11" id="KW-0573">Peptidoglycan synthesis</keyword>
<reference evidence="13 14" key="1">
    <citation type="submission" date="2019-03" db="EMBL/GenBank/DDBJ databases">
        <title>Freshwater and sediment microbial communities from various areas in North America, analyzing microbe dynamics in response to fracking.</title>
        <authorList>
            <person name="Lamendella R."/>
        </authorList>
    </citation>
    <scope>NUCLEOTIDE SEQUENCE [LARGE SCALE GENOMIC DNA]</scope>
    <source>
        <strain evidence="13 14">74A</strain>
    </source>
</reference>
<keyword evidence="10 11" id="KW-0961">Cell wall biogenesis/degradation</keyword>
<comment type="similarity">
    <text evidence="11">Belongs to the glycosyltransferase 51 family.</text>
</comment>
<feature type="transmembrane region" description="Helical" evidence="11">
    <location>
        <begin position="15"/>
        <end position="37"/>
    </location>
</feature>
<dbReference type="InterPro" id="IPR023346">
    <property type="entry name" value="Lysozyme-like_dom_sf"/>
</dbReference>
<keyword evidence="2 11" id="KW-0997">Cell inner membrane</keyword>
<dbReference type="Gene3D" id="1.10.3810.10">
    <property type="entry name" value="Biosynthetic peptidoglycan transglycosylase-like"/>
    <property type="match status" value="1"/>
</dbReference>
<organism evidence="13 14">
    <name type="scientific">Shewanella fodinae</name>
    <dbReference type="NCBI Taxonomy" id="552357"/>
    <lineage>
        <taxon>Bacteria</taxon>
        <taxon>Pseudomonadati</taxon>
        <taxon>Pseudomonadota</taxon>
        <taxon>Gammaproteobacteria</taxon>
        <taxon>Alteromonadales</taxon>
        <taxon>Shewanellaceae</taxon>
        <taxon>Shewanella</taxon>
    </lineage>
</organism>
<dbReference type="Proteomes" id="UP000294832">
    <property type="component" value="Unassembled WGS sequence"/>
</dbReference>
<keyword evidence="8 11" id="KW-1133">Transmembrane helix</keyword>
<comment type="caution">
    <text evidence="13">The sequence shown here is derived from an EMBL/GenBank/DDBJ whole genome shotgun (WGS) entry which is preliminary data.</text>
</comment>
<feature type="domain" description="Glycosyl transferase family 51" evidence="12">
    <location>
        <begin position="56"/>
        <end position="224"/>
    </location>
</feature>
<keyword evidence="4 11" id="KW-0808">Transferase</keyword>
<keyword evidence="3 11" id="KW-0328">Glycosyltransferase</keyword>
<dbReference type="SUPFAM" id="SSF53955">
    <property type="entry name" value="Lysozyme-like"/>
    <property type="match status" value="1"/>
</dbReference>
<dbReference type="HAMAP" id="MF_00766">
    <property type="entry name" value="PGT_MtgA"/>
    <property type="match status" value="1"/>
</dbReference>
<dbReference type="NCBIfam" id="TIGR02070">
    <property type="entry name" value="mono_pep_trsgly"/>
    <property type="match status" value="1"/>
</dbReference>
<evidence type="ECO:0000313" key="13">
    <source>
        <dbReference type="EMBL" id="TCN88987.1"/>
    </source>
</evidence>
<keyword evidence="1 11" id="KW-1003">Cell membrane</keyword>
<evidence type="ECO:0000256" key="6">
    <source>
        <dbReference type="ARBA" id="ARBA00022960"/>
    </source>
</evidence>
<comment type="subcellular location">
    <subcellularLocation>
        <location evidence="11">Cell inner membrane</location>
        <topology evidence="11">Single-pass membrane protein</topology>
    </subcellularLocation>
</comment>
<dbReference type="AlphaFoldDB" id="A0A4R2FHZ7"/>
<dbReference type="Pfam" id="PF00912">
    <property type="entry name" value="Transgly"/>
    <property type="match status" value="1"/>
</dbReference>
<dbReference type="GO" id="GO:0016763">
    <property type="term" value="F:pentosyltransferase activity"/>
    <property type="evidence" value="ECO:0007669"/>
    <property type="project" value="InterPro"/>
</dbReference>
<dbReference type="InterPro" id="IPR011812">
    <property type="entry name" value="Pep_trsgly"/>
</dbReference>
<accession>A0A4R2FHZ7</accession>
<evidence type="ECO:0000256" key="8">
    <source>
        <dbReference type="ARBA" id="ARBA00022989"/>
    </source>
</evidence>
<proteinExistence type="inferred from homology"/>
<protein>
    <recommendedName>
        <fullName evidence="11">Biosynthetic peptidoglycan transglycosylase</fullName>
        <ecNumber evidence="11">2.4.99.28</ecNumber>
    </recommendedName>
    <alternativeName>
        <fullName evidence="11">Glycan polymerase</fullName>
    </alternativeName>
    <alternativeName>
        <fullName evidence="11">Peptidoglycan glycosyltransferase MtgA</fullName>
        <shortName evidence="11">PGT</shortName>
    </alternativeName>
</protein>
<sequence>MATAGSGWWRGLWRWFWRLLCLWLLLSLTAVLLLRFVDPPYWSWRLARAIDPPAKITQVRQQWQPLSAISRNLQLAVIASEDQRFPEHFGFDFKQISDAIADARKGDSLRGASTISQQTAKNLFMWPSRSFVRKGLEAWFTLLLELCWDKQRILEVYLNVVEFGPGIYGADAAAHHYFHKPAARLSRYEAALLAAILPNPWHYRITPPSAYMAERADWISTQMQQLGPVTLQKLD</sequence>
<dbReference type="InterPro" id="IPR001264">
    <property type="entry name" value="Glyco_trans_51"/>
</dbReference>
<dbReference type="GO" id="GO:0008955">
    <property type="term" value="F:peptidoglycan glycosyltransferase activity"/>
    <property type="evidence" value="ECO:0007669"/>
    <property type="project" value="UniProtKB-UniRule"/>
</dbReference>
<keyword evidence="5 11" id="KW-0812">Transmembrane</keyword>